<dbReference type="Pfam" id="PF00528">
    <property type="entry name" value="BPD_transp_1"/>
    <property type="match status" value="1"/>
</dbReference>
<evidence type="ECO:0000256" key="4">
    <source>
        <dbReference type="ARBA" id="ARBA00022692"/>
    </source>
</evidence>
<dbReference type="GO" id="GO:0055085">
    <property type="term" value="P:transmembrane transport"/>
    <property type="evidence" value="ECO:0007669"/>
    <property type="project" value="InterPro"/>
</dbReference>
<dbReference type="EMBL" id="QFFI01000014">
    <property type="protein sequence ID" value="PWG62991.1"/>
    <property type="molecule type" value="Genomic_DNA"/>
</dbReference>
<dbReference type="RefSeq" id="WP_109678741.1">
    <property type="nucleotide sequence ID" value="NZ_CP086615.1"/>
</dbReference>
<feature type="transmembrane region" description="Helical" evidence="8">
    <location>
        <begin position="136"/>
        <end position="159"/>
    </location>
</feature>
<evidence type="ECO:0000313" key="11">
    <source>
        <dbReference type="Proteomes" id="UP000245474"/>
    </source>
</evidence>
<accession>A0A2U2N167</accession>
<dbReference type="GO" id="GO:0005886">
    <property type="term" value="C:plasma membrane"/>
    <property type="evidence" value="ECO:0007669"/>
    <property type="project" value="UniProtKB-SubCell"/>
</dbReference>
<comment type="subcellular location">
    <subcellularLocation>
        <location evidence="1 8">Cell membrane</location>
        <topology evidence="1 8">Multi-pass membrane protein</topology>
    </subcellularLocation>
</comment>
<dbReference type="Proteomes" id="UP000245474">
    <property type="component" value="Unassembled WGS sequence"/>
</dbReference>
<feature type="transmembrane region" description="Helical" evidence="8">
    <location>
        <begin position="228"/>
        <end position="250"/>
    </location>
</feature>
<keyword evidence="11" id="KW-1185">Reference proteome</keyword>
<dbReference type="InterPro" id="IPR035906">
    <property type="entry name" value="MetI-like_sf"/>
</dbReference>
<comment type="caution">
    <text evidence="10">The sequence shown here is derived from an EMBL/GenBank/DDBJ whole genome shotgun (WGS) entry which is preliminary data.</text>
</comment>
<name>A0A2U2N167_9GAMM</name>
<evidence type="ECO:0000256" key="7">
    <source>
        <dbReference type="ARBA" id="ARBA00024202"/>
    </source>
</evidence>
<evidence type="ECO:0000259" key="9">
    <source>
        <dbReference type="PROSITE" id="PS50928"/>
    </source>
</evidence>
<dbReference type="InterPro" id="IPR000515">
    <property type="entry name" value="MetI-like"/>
</dbReference>
<feature type="transmembrane region" description="Helical" evidence="8">
    <location>
        <begin position="278"/>
        <end position="300"/>
    </location>
</feature>
<organism evidence="10 11">
    <name type="scientific">Sediminicurvatus halobius</name>
    <dbReference type="NCBI Taxonomy" id="2182432"/>
    <lineage>
        <taxon>Bacteria</taxon>
        <taxon>Pseudomonadati</taxon>
        <taxon>Pseudomonadota</taxon>
        <taxon>Gammaproteobacteria</taxon>
        <taxon>Chromatiales</taxon>
        <taxon>Ectothiorhodospiraceae</taxon>
        <taxon>Sediminicurvatus</taxon>
    </lineage>
</organism>
<feature type="transmembrane region" description="Helical" evidence="8">
    <location>
        <begin position="9"/>
        <end position="30"/>
    </location>
</feature>
<keyword evidence="6 8" id="KW-0472">Membrane</keyword>
<evidence type="ECO:0000256" key="6">
    <source>
        <dbReference type="ARBA" id="ARBA00023136"/>
    </source>
</evidence>
<sequence length="307" mass="33536">MTGYLARRLLAALLTIWVTTVAVSMLIHLVPGDPVQIMYAQSQGTTQEQLEAIRADLGLDRPVWEQYVMYLGRVLSGDLGETIRGEQPVLELLLLRLPNTLALAGTALVIAIAIGMTLGFIAAYRRGSWLDTTLMVTAILGVSMPHFWLGLLLLFLFAVELQWLPVAGGGPASLVLPAVTLGLSNAAIIARLTRSSMIDVFDQDFIRTAHAKGLPHAMVLRSHALRAGLVPIVTMIGMQFAYMMGGAIVVENVFGWNGVGRLAIQAILQRDYPLIQGFILMFAIVVVSISVLLDVLYAFLDPRIRYR</sequence>
<evidence type="ECO:0000313" key="10">
    <source>
        <dbReference type="EMBL" id="PWG62991.1"/>
    </source>
</evidence>
<evidence type="ECO:0000256" key="1">
    <source>
        <dbReference type="ARBA" id="ARBA00004651"/>
    </source>
</evidence>
<gene>
    <name evidence="10" type="ORF">DEM34_10385</name>
</gene>
<dbReference type="PROSITE" id="PS50928">
    <property type="entry name" value="ABC_TM1"/>
    <property type="match status" value="1"/>
</dbReference>
<evidence type="ECO:0000256" key="3">
    <source>
        <dbReference type="ARBA" id="ARBA00022475"/>
    </source>
</evidence>
<feature type="transmembrane region" description="Helical" evidence="8">
    <location>
        <begin position="171"/>
        <end position="190"/>
    </location>
</feature>
<comment type="similarity">
    <text evidence="7">Belongs to the binding-protein-dependent transport system permease family. OppBC subfamily.</text>
</comment>
<dbReference type="PANTHER" id="PTHR43163">
    <property type="entry name" value="DIPEPTIDE TRANSPORT SYSTEM PERMEASE PROTEIN DPPB-RELATED"/>
    <property type="match status" value="1"/>
</dbReference>
<protein>
    <submittedName>
        <fullName evidence="10">Glutathione ABC transporter permease GsiC</fullName>
    </submittedName>
</protein>
<dbReference type="Gene3D" id="1.10.3720.10">
    <property type="entry name" value="MetI-like"/>
    <property type="match status" value="1"/>
</dbReference>
<dbReference type="SUPFAM" id="SSF161098">
    <property type="entry name" value="MetI-like"/>
    <property type="match status" value="1"/>
</dbReference>
<evidence type="ECO:0000256" key="2">
    <source>
        <dbReference type="ARBA" id="ARBA00022448"/>
    </source>
</evidence>
<reference evidence="10 11" key="1">
    <citation type="submission" date="2018-05" db="EMBL/GenBank/DDBJ databases">
        <title>Spiribacter halobius sp. nov., a moderately halophilic bacterium isolated from marine solar saltern.</title>
        <authorList>
            <person name="Zheng W.-S."/>
            <person name="Lu D.-C."/>
            <person name="Du Z.-J."/>
        </authorList>
    </citation>
    <scope>NUCLEOTIDE SEQUENCE [LARGE SCALE GENOMIC DNA]</scope>
    <source>
        <strain evidence="10 11">E85</strain>
    </source>
</reference>
<dbReference type="PANTHER" id="PTHR43163:SF6">
    <property type="entry name" value="DIPEPTIDE TRANSPORT SYSTEM PERMEASE PROTEIN DPPB-RELATED"/>
    <property type="match status" value="1"/>
</dbReference>
<evidence type="ECO:0000256" key="8">
    <source>
        <dbReference type="RuleBase" id="RU363032"/>
    </source>
</evidence>
<dbReference type="InterPro" id="IPR045621">
    <property type="entry name" value="BPD_transp_1_N"/>
</dbReference>
<keyword evidence="4 8" id="KW-0812">Transmembrane</keyword>
<keyword evidence="3" id="KW-1003">Cell membrane</keyword>
<feature type="transmembrane region" description="Helical" evidence="8">
    <location>
        <begin position="101"/>
        <end position="124"/>
    </location>
</feature>
<keyword evidence="5 8" id="KW-1133">Transmembrane helix</keyword>
<feature type="domain" description="ABC transmembrane type-1" evidence="9">
    <location>
        <begin position="97"/>
        <end position="297"/>
    </location>
</feature>
<evidence type="ECO:0000256" key="5">
    <source>
        <dbReference type="ARBA" id="ARBA00022989"/>
    </source>
</evidence>
<dbReference type="AlphaFoldDB" id="A0A2U2N167"/>
<proteinExistence type="inferred from homology"/>
<dbReference type="OrthoDB" id="9805855at2"/>
<dbReference type="Pfam" id="PF19300">
    <property type="entry name" value="BPD_transp_1_N"/>
    <property type="match status" value="1"/>
</dbReference>
<dbReference type="CDD" id="cd06261">
    <property type="entry name" value="TM_PBP2"/>
    <property type="match status" value="1"/>
</dbReference>
<keyword evidence="2 8" id="KW-0813">Transport</keyword>